<dbReference type="OrthoDB" id="1807527at2"/>
<evidence type="ECO:0000313" key="4">
    <source>
        <dbReference type="EMBL" id="SFG89548.1"/>
    </source>
</evidence>
<sequence length="189" mass="21524">MWSWLIIILITLSCLFCFFSIVQLELKRPYAKMWIILTCFTIIAVVGTLLSVPSPILQKYSYEPKPAEIKLRELKDFEEPFLEVQTTEEQNSEQNDAQEETIAEDGTEDISLSAETPPEGSADKKLIVMVPELNVRSDADNNAEIIGNVQYGQIVTEVEVPEGSEWVKVRMDNGLDGWVSKRYLNYLTE</sequence>
<dbReference type="Gene3D" id="2.30.30.40">
    <property type="entry name" value="SH3 Domains"/>
    <property type="match status" value="1"/>
</dbReference>
<evidence type="ECO:0000256" key="1">
    <source>
        <dbReference type="SAM" id="MobiDB-lite"/>
    </source>
</evidence>
<evidence type="ECO:0000259" key="3">
    <source>
        <dbReference type="PROSITE" id="PS51781"/>
    </source>
</evidence>
<name>A0A1I2VJV0_9FIRM</name>
<accession>A0A1I2VJV0</accession>
<evidence type="ECO:0000313" key="5">
    <source>
        <dbReference type="Proteomes" id="UP000199337"/>
    </source>
</evidence>
<dbReference type="STRING" id="341036.SAMN05660649_03060"/>
<dbReference type="EMBL" id="FOOX01000011">
    <property type="protein sequence ID" value="SFG89548.1"/>
    <property type="molecule type" value="Genomic_DNA"/>
</dbReference>
<keyword evidence="2" id="KW-1133">Transmembrane helix</keyword>
<keyword evidence="2" id="KW-0812">Transmembrane</keyword>
<gene>
    <name evidence="4" type="ORF">SAMN05660649_03060</name>
</gene>
<dbReference type="SMART" id="SM00287">
    <property type="entry name" value="SH3b"/>
    <property type="match status" value="1"/>
</dbReference>
<dbReference type="InterPro" id="IPR003646">
    <property type="entry name" value="SH3-like_bac-type"/>
</dbReference>
<proteinExistence type="predicted"/>
<feature type="region of interest" description="Disordered" evidence="1">
    <location>
        <begin position="85"/>
        <end position="120"/>
    </location>
</feature>
<dbReference type="Pfam" id="PF08239">
    <property type="entry name" value="SH3_3"/>
    <property type="match status" value="1"/>
</dbReference>
<dbReference type="AlphaFoldDB" id="A0A1I2VJV0"/>
<dbReference type="Proteomes" id="UP000199337">
    <property type="component" value="Unassembled WGS sequence"/>
</dbReference>
<feature type="compositionally biased region" description="Acidic residues" evidence="1">
    <location>
        <begin position="96"/>
        <end position="108"/>
    </location>
</feature>
<protein>
    <submittedName>
        <fullName evidence="4">SH3 domain-containing protein</fullName>
    </submittedName>
</protein>
<feature type="transmembrane region" description="Helical" evidence="2">
    <location>
        <begin position="33"/>
        <end position="52"/>
    </location>
</feature>
<keyword evidence="2" id="KW-0472">Membrane</keyword>
<feature type="compositionally biased region" description="Polar residues" evidence="1">
    <location>
        <begin position="85"/>
        <end position="95"/>
    </location>
</feature>
<feature type="domain" description="SH3b" evidence="3">
    <location>
        <begin position="123"/>
        <end position="188"/>
    </location>
</feature>
<organism evidence="4 5">
    <name type="scientific">Desulfotruncus arcticus DSM 17038</name>
    <dbReference type="NCBI Taxonomy" id="1121424"/>
    <lineage>
        <taxon>Bacteria</taxon>
        <taxon>Bacillati</taxon>
        <taxon>Bacillota</taxon>
        <taxon>Clostridia</taxon>
        <taxon>Eubacteriales</taxon>
        <taxon>Desulfallaceae</taxon>
        <taxon>Desulfotruncus</taxon>
    </lineage>
</organism>
<feature type="transmembrane region" description="Helical" evidence="2">
    <location>
        <begin position="6"/>
        <end position="26"/>
    </location>
</feature>
<reference evidence="5" key="1">
    <citation type="submission" date="2016-10" db="EMBL/GenBank/DDBJ databases">
        <authorList>
            <person name="Varghese N."/>
            <person name="Submissions S."/>
        </authorList>
    </citation>
    <scope>NUCLEOTIDE SEQUENCE [LARGE SCALE GENOMIC DNA]</scope>
    <source>
        <strain evidence="5">DSM 17038</strain>
    </source>
</reference>
<dbReference type="PROSITE" id="PS51781">
    <property type="entry name" value="SH3B"/>
    <property type="match status" value="1"/>
</dbReference>
<evidence type="ECO:0000256" key="2">
    <source>
        <dbReference type="SAM" id="Phobius"/>
    </source>
</evidence>
<keyword evidence="5" id="KW-1185">Reference proteome</keyword>